<evidence type="ECO:0000313" key="3">
    <source>
        <dbReference type="EMBL" id="NBD26328.1"/>
    </source>
</evidence>
<sequence>MMLVNTLRRLKWMIRFGKGGHSLRELPWIKGKLYVNRSGTLRIGKRVRFVGKPWATQLTVEKGGVLEIGDHTFINAGVGIAARQRISIGSDVKIGPRTSILDSMYHQLDANDSPDASKPIVIGNNVWIGTRCTILPGVTIGENAVVAAGSLVNKDVPKNVLVAGTPARIIRELDIPEGWIRQ</sequence>
<comment type="caution">
    <text evidence="3">The sequence shown here is derived from an EMBL/GenBank/DDBJ whole genome shotgun (WGS) entry which is preliminary data.</text>
</comment>
<comment type="similarity">
    <text evidence="1">Belongs to the transferase hexapeptide repeat family.</text>
</comment>
<accession>A0ABW9XV28</accession>
<name>A0ABW9XV28_9BACL</name>
<dbReference type="Gene3D" id="2.160.10.10">
    <property type="entry name" value="Hexapeptide repeat proteins"/>
    <property type="match status" value="1"/>
</dbReference>
<dbReference type="RefSeq" id="WP_161745132.1">
    <property type="nucleotide sequence ID" value="NZ_JAAAMV010000020.1"/>
</dbReference>
<reference evidence="3 4" key="1">
    <citation type="submission" date="2020-01" db="EMBL/GenBank/DDBJ databases">
        <title>Paenibacillus soybeanensis sp. nov. isolated from the nodules of soybean (Glycine max(L.) Merr).</title>
        <authorList>
            <person name="Wang H."/>
        </authorList>
    </citation>
    <scope>NUCLEOTIDE SEQUENCE [LARGE SCALE GENOMIC DNA]</scope>
    <source>
        <strain evidence="3 4">T1</strain>
    </source>
</reference>
<dbReference type="EMBL" id="JAAAMV010000020">
    <property type="protein sequence ID" value="NBD26328.1"/>
    <property type="molecule type" value="Genomic_DNA"/>
</dbReference>
<protein>
    <submittedName>
        <fullName evidence="3">Acetyltransferase</fullName>
    </submittedName>
</protein>
<dbReference type="Proteomes" id="UP000665561">
    <property type="component" value="Unassembled WGS sequence"/>
</dbReference>
<dbReference type="InterPro" id="IPR001451">
    <property type="entry name" value="Hexapep"/>
</dbReference>
<dbReference type="SUPFAM" id="SSF51161">
    <property type="entry name" value="Trimeric LpxA-like enzymes"/>
    <property type="match status" value="1"/>
</dbReference>
<evidence type="ECO:0000313" key="4">
    <source>
        <dbReference type="Proteomes" id="UP000665561"/>
    </source>
</evidence>
<proteinExistence type="inferred from homology"/>
<dbReference type="InterPro" id="IPR011004">
    <property type="entry name" value="Trimer_LpxA-like_sf"/>
</dbReference>
<organism evidence="3 4">
    <name type="scientific">Paenibacillus glycinis</name>
    <dbReference type="NCBI Taxonomy" id="2697035"/>
    <lineage>
        <taxon>Bacteria</taxon>
        <taxon>Bacillati</taxon>
        <taxon>Bacillota</taxon>
        <taxon>Bacilli</taxon>
        <taxon>Bacillales</taxon>
        <taxon>Paenibacillaceae</taxon>
        <taxon>Paenibacillus</taxon>
    </lineage>
</organism>
<keyword evidence="2" id="KW-0808">Transferase</keyword>
<dbReference type="CDD" id="cd04647">
    <property type="entry name" value="LbH_MAT_like"/>
    <property type="match status" value="1"/>
</dbReference>
<gene>
    <name evidence="3" type="ORF">GT019_20860</name>
</gene>
<dbReference type="InterPro" id="IPR051159">
    <property type="entry name" value="Hexapeptide_acetyltransf"/>
</dbReference>
<evidence type="ECO:0000256" key="2">
    <source>
        <dbReference type="ARBA" id="ARBA00022679"/>
    </source>
</evidence>
<dbReference type="Pfam" id="PF00132">
    <property type="entry name" value="Hexapep"/>
    <property type="match status" value="1"/>
</dbReference>
<dbReference type="PANTHER" id="PTHR23416">
    <property type="entry name" value="SIALIC ACID SYNTHASE-RELATED"/>
    <property type="match status" value="1"/>
</dbReference>
<keyword evidence="4" id="KW-1185">Reference proteome</keyword>
<dbReference type="PANTHER" id="PTHR23416:SF23">
    <property type="entry name" value="ACETYLTRANSFERASE C18B11.09C-RELATED"/>
    <property type="match status" value="1"/>
</dbReference>
<evidence type="ECO:0000256" key="1">
    <source>
        <dbReference type="ARBA" id="ARBA00007274"/>
    </source>
</evidence>